<dbReference type="OrthoDB" id="9812260at2"/>
<proteinExistence type="predicted"/>
<dbReference type="SUPFAM" id="SSF55073">
    <property type="entry name" value="Nucleotide cyclase"/>
    <property type="match status" value="1"/>
</dbReference>
<dbReference type="EMBL" id="WURB01000014">
    <property type="protein sequence ID" value="MXQ13302.1"/>
    <property type="molecule type" value="Genomic_DNA"/>
</dbReference>
<feature type="domain" description="GGDEF" evidence="4">
    <location>
        <begin position="247"/>
        <end position="376"/>
    </location>
</feature>
<evidence type="ECO:0000256" key="3">
    <source>
        <dbReference type="SAM" id="Phobius"/>
    </source>
</evidence>
<reference evidence="5 6" key="2">
    <citation type="submission" date="2020-01" db="EMBL/GenBank/DDBJ databases">
        <title>Microvirga sp. nov., an arsenate reduction bacterium isolated from Tibet hotspring sediments.</title>
        <authorList>
            <person name="Xian W.-D."/>
            <person name="Li W.-J."/>
        </authorList>
    </citation>
    <scope>NUCLEOTIDE SEQUENCE [LARGE SCALE GENOMIC DNA]</scope>
    <source>
        <strain evidence="5 6">KCTC 23863</strain>
    </source>
</reference>
<feature type="transmembrane region" description="Helical" evidence="3">
    <location>
        <begin position="36"/>
        <end position="56"/>
    </location>
</feature>
<accession>A0A7X3MU60</accession>
<evidence type="ECO:0000313" key="5">
    <source>
        <dbReference type="EMBL" id="MXQ13302.1"/>
    </source>
</evidence>
<evidence type="ECO:0000256" key="2">
    <source>
        <dbReference type="ARBA" id="ARBA00034247"/>
    </source>
</evidence>
<dbReference type="SMART" id="SM00267">
    <property type="entry name" value="GGDEF"/>
    <property type="match status" value="1"/>
</dbReference>
<dbReference type="Proteomes" id="UP000436483">
    <property type="component" value="Unassembled WGS sequence"/>
</dbReference>
<keyword evidence="3" id="KW-1133">Transmembrane helix</keyword>
<keyword evidence="6" id="KW-1185">Reference proteome</keyword>
<feature type="transmembrane region" description="Helical" evidence="3">
    <location>
        <begin position="6"/>
        <end position="29"/>
    </location>
</feature>
<reference evidence="5 6" key="1">
    <citation type="submission" date="2019-12" db="EMBL/GenBank/DDBJ databases">
        <authorList>
            <person name="Yuan C.-G."/>
        </authorList>
    </citation>
    <scope>NUCLEOTIDE SEQUENCE [LARGE SCALE GENOMIC DNA]</scope>
    <source>
        <strain evidence="5 6">KCTC 23863</strain>
    </source>
</reference>
<evidence type="ECO:0000256" key="1">
    <source>
        <dbReference type="ARBA" id="ARBA00012528"/>
    </source>
</evidence>
<name>A0A7X3MU60_9HYPH</name>
<dbReference type="Pfam" id="PF00990">
    <property type="entry name" value="GGDEF"/>
    <property type="match status" value="1"/>
</dbReference>
<dbReference type="NCBIfam" id="TIGR00254">
    <property type="entry name" value="GGDEF"/>
    <property type="match status" value="1"/>
</dbReference>
<comment type="catalytic activity">
    <reaction evidence="2">
        <text>2 GTP = 3',3'-c-di-GMP + 2 diphosphate</text>
        <dbReference type="Rhea" id="RHEA:24898"/>
        <dbReference type="ChEBI" id="CHEBI:33019"/>
        <dbReference type="ChEBI" id="CHEBI:37565"/>
        <dbReference type="ChEBI" id="CHEBI:58805"/>
        <dbReference type="EC" id="2.7.7.65"/>
    </reaction>
</comment>
<feature type="transmembrane region" description="Helical" evidence="3">
    <location>
        <begin position="149"/>
        <end position="169"/>
    </location>
</feature>
<dbReference type="GO" id="GO:1902201">
    <property type="term" value="P:negative regulation of bacterial-type flagellum-dependent cell motility"/>
    <property type="evidence" value="ECO:0007669"/>
    <property type="project" value="TreeGrafter"/>
</dbReference>
<dbReference type="RefSeq" id="WP_160886129.1">
    <property type="nucleotide sequence ID" value="NZ_WURB01000014.1"/>
</dbReference>
<dbReference type="InterPro" id="IPR000160">
    <property type="entry name" value="GGDEF_dom"/>
</dbReference>
<feature type="transmembrane region" description="Helical" evidence="3">
    <location>
        <begin position="189"/>
        <end position="207"/>
    </location>
</feature>
<feature type="transmembrane region" description="Helical" evidence="3">
    <location>
        <begin position="94"/>
        <end position="111"/>
    </location>
</feature>
<dbReference type="CDD" id="cd01949">
    <property type="entry name" value="GGDEF"/>
    <property type="match status" value="1"/>
</dbReference>
<sequence length="381" mass="40867">MTLDPATLNVAFVLLALVLGGLLVFAWTVNRNVRALLSWGAAFCLVATGFAVANLGRSSGSYSALLIGNVFGLLSYVALYAGCRIFNGRKGVPLVALTGVVLWSAAFPFIYERQDYRLILVALTTGVYSLLSAWELWRYAGQPLASQRFAVVLLVLLAVFNTVRIWPAVSSTSISWFDALAHRWSSEMALFLVVFTPSLAFIFLSMAKESVELGYKLAALVDPLTGIPNRRAFMQNAGELTASMHGKPVSCLVLDLDNFKSINDRYGHDVGDAVLTLFGQVLSRHLPPKSFGRLGGEEFAAILPMNMECAAALGEAVRDEFSRAGKAVLGAGAEVTVSVGCSASSDATVEMLLHEADIALYRAKDRGRNIVVSSAGSRVSA</sequence>
<dbReference type="AlphaFoldDB" id="A0A7X3MU60"/>
<protein>
    <recommendedName>
        <fullName evidence="1">diguanylate cyclase</fullName>
        <ecNumber evidence="1">2.7.7.65</ecNumber>
    </recommendedName>
</protein>
<evidence type="ECO:0000313" key="6">
    <source>
        <dbReference type="Proteomes" id="UP000436483"/>
    </source>
</evidence>
<comment type="caution">
    <text evidence="5">The sequence shown here is derived from an EMBL/GenBank/DDBJ whole genome shotgun (WGS) entry which is preliminary data.</text>
</comment>
<dbReference type="InterPro" id="IPR050469">
    <property type="entry name" value="Diguanylate_Cyclase"/>
</dbReference>
<evidence type="ECO:0000259" key="4">
    <source>
        <dbReference type="PROSITE" id="PS50887"/>
    </source>
</evidence>
<dbReference type="InterPro" id="IPR029787">
    <property type="entry name" value="Nucleotide_cyclase"/>
</dbReference>
<keyword evidence="3" id="KW-0472">Membrane</keyword>
<gene>
    <name evidence="5" type="ORF">GR328_17890</name>
</gene>
<dbReference type="InterPro" id="IPR043128">
    <property type="entry name" value="Rev_trsase/Diguanyl_cyclase"/>
</dbReference>
<dbReference type="Gene3D" id="3.30.70.270">
    <property type="match status" value="1"/>
</dbReference>
<dbReference type="GO" id="GO:0043709">
    <property type="term" value="P:cell adhesion involved in single-species biofilm formation"/>
    <property type="evidence" value="ECO:0007669"/>
    <property type="project" value="TreeGrafter"/>
</dbReference>
<dbReference type="PANTHER" id="PTHR45138:SF9">
    <property type="entry name" value="DIGUANYLATE CYCLASE DGCM-RELATED"/>
    <property type="match status" value="1"/>
</dbReference>
<dbReference type="GO" id="GO:0052621">
    <property type="term" value="F:diguanylate cyclase activity"/>
    <property type="evidence" value="ECO:0007669"/>
    <property type="project" value="UniProtKB-EC"/>
</dbReference>
<keyword evidence="3" id="KW-0812">Transmembrane</keyword>
<feature type="transmembrane region" description="Helical" evidence="3">
    <location>
        <begin position="62"/>
        <end position="82"/>
    </location>
</feature>
<dbReference type="PANTHER" id="PTHR45138">
    <property type="entry name" value="REGULATORY COMPONENTS OF SENSORY TRANSDUCTION SYSTEM"/>
    <property type="match status" value="1"/>
</dbReference>
<dbReference type="GO" id="GO:0005886">
    <property type="term" value="C:plasma membrane"/>
    <property type="evidence" value="ECO:0007669"/>
    <property type="project" value="TreeGrafter"/>
</dbReference>
<organism evidence="5 6">
    <name type="scientific">Microvirga makkahensis</name>
    <dbReference type="NCBI Taxonomy" id="1128670"/>
    <lineage>
        <taxon>Bacteria</taxon>
        <taxon>Pseudomonadati</taxon>
        <taxon>Pseudomonadota</taxon>
        <taxon>Alphaproteobacteria</taxon>
        <taxon>Hyphomicrobiales</taxon>
        <taxon>Methylobacteriaceae</taxon>
        <taxon>Microvirga</taxon>
    </lineage>
</organism>
<feature type="transmembrane region" description="Helical" evidence="3">
    <location>
        <begin position="117"/>
        <end position="137"/>
    </location>
</feature>
<dbReference type="PROSITE" id="PS50887">
    <property type="entry name" value="GGDEF"/>
    <property type="match status" value="1"/>
</dbReference>
<dbReference type="EC" id="2.7.7.65" evidence="1"/>